<proteinExistence type="predicted"/>
<accession>A0AAU6WNB4</accession>
<keyword evidence="2" id="KW-1185">Reference proteome</keyword>
<name>A0AAU6WNB4_9FLAO</name>
<dbReference type="AlphaFoldDB" id="A0AAU6WNB4"/>
<gene>
    <name evidence="1" type="ORF">AAFP95_20595</name>
</gene>
<organism evidence="1 2">
    <name type="scientific">Chryseobacterium endophyticum</name>
    <dbReference type="NCBI Taxonomy" id="1854762"/>
    <lineage>
        <taxon>Bacteria</taxon>
        <taxon>Pseudomonadati</taxon>
        <taxon>Bacteroidota</taxon>
        <taxon>Flavobacteriia</taxon>
        <taxon>Flavobacteriales</taxon>
        <taxon>Weeksellaceae</taxon>
        <taxon>Chryseobacterium group</taxon>
        <taxon>Chryseobacterium</taxon>
    </lineage>
</organism>
<dbReference type="Proteomes" id="UP001463665">
    <property type="component" value="Chromosome"/>
</dbReference>
<dbReference type="EMBL" id="CP154834">
    <property type="protein sequence ID" value="XAO74039.1"/>
    <property type="molecule type" value="Genomic_DNA"/>
</dbReference>
<sequence>MAAISVIGSSDAQPNANTGLVRGIAETRSIGASQPKAPASSFLVAFAVSPGASSFSTSSFSIKLKYNNTASPTSGYADYANGYAILPLPASRQSYGSGDSYVAYYCNPGALEVSRVGNVYYTLYSDANNLSAATSGDIVCLQILGTTVKQW</sequence>
<reference evidence="1 2" key="1">
    <citation type="submission" date="2024-04" db="EMBL/GenBank/DDBJ databases">
        <title>Genome sequencing and assembly of rice foliar adapted Chryseobacterium endophyticum OsEnb-ALM-A6.</title>
        <authorList>
            <person name="Kumar S."/>
            <person name="Javed M."/>
            <person name="Chouhan V."/>
            <person name="Charishma K."/>
            <person name="Patel A."/>
            <person name="Kumar M."/>
            <person name="Sahu K.P."/>
            <person name="Kumar A."/>
        </authorList>
    </citation>
    <scope>NUCLEOTIDE SEQUENCE [LARGE SCALE GENOMIC DNA]</scope>
    <source>
        <strain evidence="1 2">OsEnb-ALM-A6</strain>
    </source>
</reference>
<evidence type="ECO:0000313" key="2">
    <source>
        <dbReference type="Proteomes" id="UP001463665"/>
    </source>
</evidence>
<dbReference type="RefSeq" id="WP_345766330.1">
    <property type="nucleotide sequence ID" value="NZ_CP154834.1"/>
</dbReference>
<evidence type="ECO:0000313" key="1">
    <source>
        <dbReference type="EMBL" id="XAO74039.1"/>
    </source>
</evidence>
<protein>
    <submittedName>
        <fullName evidence="1">Uncharacterized protein</fullName>
    </submittedName>
</protein>